<sequence>MALLEVSQDVRDSAVILSAAGEIDSSTIDHLRGQLDAAFEVASEHSARLLVVELGHVTYFGSAGLNSILDCHERGRADGVVVRLVASTAEVIRPIEVTKLDDVLRPYPTVADAVDDSSPRR</sequence>
<dbReference type="PROSITE" id="PS50801">
    <property type="entry name" value="STAS"/>
    <property type="match status" value="1"/>
</dbReference>
<dbReference type="CDD" id="cd07043">
    <property type="entry name" value="STAS_anti-anti-sigma_factors"/>
    <property type="match status" value="1"/>
</dbReference>
<feature type="domain" description="STAS" evidence="3">
    <location>
        <begin position="4"/>
        <end position="117"/>
    </location>
</feature>
<evidence type="ECO:0000259" key="3">
    <source>
        <dbReference type="PROSITE" id="PS50801"/>
    </source>
</evidence>
<comment type="caution">
    <text evidence="4">The sequence shown here is derived from an EMBL/GenBank/DDBJ whole genome shotgun (WGS) entry which is preliminary data.</text>
</comment>
<accession>A0ABT2MFS4</accession>
<evidence type="ECO:0000256" key="2">
    <source>
        <dbReference type="RuleBase" id="RU003749"/>
    </source>
</evidence>
<organism evidence="4 5">
    <name type="scientific">Mycobacterium deserti</name>
    <dbReference type="NCBI Taxonomy" id="2978347"/>
    <lineage>
        <taxon>Bacteria</taxon>
        <taxon>Bacillati</taxon>
        <taxon>Actinomycetota</taxon>
        <taxon>Actinomycetes</taxon>
        <taxon>Mycobacteriales</taxon>
        <taxon>Mycobacteriaceae</taxon>
        <taxon>Mycobacterium</taxon>
    </lineage>
</organism>
<dbReference type="EMBL" id="JAODWD010000005">
    <property type="protein sequence ID" value="MCT7661138.1"/>
    <property type="molecule type" value="Genomic_DNA"/>
</dbReference>
<dbReference type="Pfam" id="PF01740">
    <property type="entry name" value="STAS"/>
    <property type="match status" value="1"/>
</dbReference>
<comment type="similarity">
    <text evidence="1 2">Belongs to the anti-sigma-factor antagonist family.</text>
</comment>
<dbReference type="Gene3D" id="3.30.750.24">
    <property type="entry name" value="STAS domain"/>
    <property type="match status" value="1"/>
</dbReference>
<gene>
    <name evidence="4" type="ORF">N4S67_22285</name>
</gene>
<dbReference type="SUPFAM" id="SSF52091">
    <property type="entry name" value="SpoIIaa-like"/>
    <property type="match status" value="1"/>
</dbReference>
<dbReference type="PANTHER" id="PTHR33495">
    <property type="entry name" value="ANTI-SIGMA FACTOR ANTAGONIST TM_1081-RELATED-RELATED"/>
    <property type="match status" value="1"/>
</dbReference>
<dbReference type="InterPro" id="IPR036513">
    <property type="entry name" value="STAS_dom_sf"/>
</dbReference>
<proteinExistence type="inferred from homology"/>
<dbReference type="PANTHER" id="PTHR33495:SF2">
    <property type="entry name" value="ANTI-SIGMA FACTOR ANTAGONIST TM_1081-RELATED"/>
    <property type="match status" value="1"/>
</dbReference>
<evidence type="ECO:0000313" key="5">
    <source>
        <dbReference type="Proteomes" id="UP001206639"/>
    </source>
</evidence>
<dbReference type="RefSeq" id="WP_260995181.1">
    <property type="nucleotide sequence ID" value="NZ_JAODWD010000005.1"/>
</dbReference>
<keyword evidence="5" id="KW-1185">Reference proteome</keyword>
<name>A0ABT2MFS4_9MYCO</name>
<dbReference type="NCBIfam" id="TIGR00377">
    <property type="entry name" value="ant_ant_sig"/>
    <property type="match status" value="1"/>
</dbReference>
<dbReference type="InterPro" id="IPR003658">
    <property type="entry name" value="Anti-sigma_ant"/>
</dbReference>
<evidence type="ECO:0000256" key="1">
    <source>
        <dbReference type="ARBA" id="ARBA00009013"/>
    </source>
</evidence>
<evidence type="ECO:0000313" key="4">
    <source>
        <dbReference type="EMBL" id="MCT7661138.1"/>
    </source>
</evidence>
<dbReference type="Proteomes" id="UP001206639">
    <property type="component" value="Unassembled WGS sequence"/>
</dbReference>
<protein>
    <recommendedName>
        <fullName evidence="2">Anti-sigma factor antagonist</fullName>
    </recommendedName>
</protein>
<reference evidence="5" key="1">
    <citation type="submission" date="2023-07" db="EMBL/GenBank/DDBJ databases">
        <authorList>
            <person name="Deng Y."/>
            <person name="Zhang Y.-Q."/>
        </authorList>
    </citation>
    <scope>NUCLEOTIDE SEQUENCE [LARGE SCALE GENOMIC DNA]</scope>
    <source>
        <strain evidence="5">CPCC 205710</strain>
    </source>
</reference>
<dbReference type="InterPro" id="IPR002645">
    <property type="entry name" value="STAS_dom"/>
</dbReference>